<evidence type="ECO:0000313" key="2">
    <source>
        <dbReference type="Proteomes" id="UP000779507"/>
    </source>
</evidence>
<dbReference type="Proteomes" id="UP000779507">
    <property type="component" value="Unassembled WGS sequence"/>
</dbReference>
<protein>
    <submittedName>
        <fullName evidence="1">Uncharacterized protein</fullName>
    </submittedName>
</protein>
<keyword evidence="2" id="KW-1185">Reference proteome</keyword>
<sequence>MPQVAIHPKEAATITGNGYDAAKRLLQRVRARFGKPTGSYVSVGEFCAYTGLPEPEVRAALHQALVNR</sequence>
<evidence type="ECO:0000313" key="1">
    <source>
        <dbReference type="EMBL" id="NRT20095.1"/>
    </source>
</evidence>
<dbReference type="EMBL" id="JABSNP010000014">
    <property type="protein sequence ID" value="NRT20095.1"/>
    <property type="molecule type" value="Genomic_DNA"/>
</dbReference>
<reference evidence="1 2" key="1">
    <citation type="submission" date="2020-05" db="EMBL/GenBank/DDBJ databases">
        <title>Genomic Encyclopedia of Type Strains, Phase IV (KMG-V): Genome sequencing to study the core and pangenomes of soil and plant-associated prokaryotes.</title>
        <authorList>
            <person name="Whitman W."/>
        </authorList>
    </citation>
    <scope>NUCLEOTIDE SEQUENCE [LARGE SCALE GENOMIC DNA]</scope>
    <source>
        <strain evidence="1 2">9A</strain>
    </source>
</reference>
<gene>
    <name evidence="1" type="ORF">HNP98_002934</name>
</gene>
<organism evidence="1 2">
    <name type="scientific">Hymenobacter caeli</name>
    <dbReference type="NCBI Taxonomy" id="2735894"/>
    <lineage>
        <taxon>Bacteria</taxon>
        <taxon>Pseudomonadati</taxon>
        <taxon>Bacteroidota</taxon>
        <taxon>Cytophagia</taxon>
        <taxon>Cytophagales</taxon>
        <taxon>Hymenobacteraceae</taxon>
        <taxon>Hymenobacter</taxon>
    </lineage>
</organism>
<comment type="caution">
    <text evidence="1">The sequence shown here is derived from an EMBL/GenBank/DDBJ whole genome shotgun (WGS) entry which is preliminary data.</text>
</comment>
<accession>A0ABX2FSD2</accession>
<name>A0ABX2FSD2_9BACT</name>
<dbReference type="RefSeq" id="WP_173810831.1">
    <property type="nucleotide sequence ID" value="NZ_JABSNP010000014.1"/>
</dbReference>
<proteinExistence type="predicted"/>